<dbReference type="Pfam" id="PF01973">
    <property type="entry name" value="MptE-like"/>
    <property type="match status" value="1"/>
</dbReference>
<dbReference type="EMBL" id="CP072110">
    <property type="protein sequence ID" value="QTH63800.1"/>
    <property type="molecule type" value="Genomic_DNA"/>
</dbReference>
<evidence type="ECO:0000259" key="3">
    <source>
        <dbReference type="Pfam" id="PF20157"/>
    </source>
</evidence>
<gene>
    <name evidence="4" type="ORF">J1N51_13985</name>
</gene>
<keyword evidence="1" id="KW-0472">Membrane</keyword>
<feature type="domain" description="6-hydroxymethylpterin diphosphokinase MptE-like" evidence="2">
    <location>
        <begin position="262"/>
        <end position="436"/>
    </location>
</feature>
<name>A0A975DAV8_9GAMM</name>
<sequence>MTENQNDMLNNVLNFTFEYNMNLLKEKFPHLHERFKDYQPKQFKIALDKSGELNIIGADGNFIYSENPKQVCEFQAKAYFSNPLKSIYKLNPIDPEKQPFDYIHIKYMAEIARKGKEIVDESLQFNYEPLTRYPLLSVIGIGLGYHLEVVAKQNIDHLYIYEPNPDLFFASLCVVDYRKLVDRFTQDNKTITLLIDNPVDKYIDGFQYLLHKFGQHNSSCMPVYKHYDNELADQGLKGFIKGLNYFYGGFGFFEDEVVSLKHTYQNIKAKNKFLSEGAIFTEDVKPKVFVCGSGPSLDDAIEQIKKYQDKALVISCGTSLMPLHRNGIIPDYHVEVERTDHVAGVLRALDNPELLQQTTLIGMNTLFPEVVEQFGDAILFLKPNDGGTDLIRVTYRHGLKQVYATNPTVTNGAVGIFNALKSGDIYLFGCDYGYKDPEQHHSKHTGYYKTYKEKKVTAGVDKSTNIVRDGNFGGQVFTNHVFDWARNSVEYSIRHHIEEWEDKKVFNCSDGLAIDGAAPLRPTEINLDDEPVLDKTMIKQIFNEISADDKLPVEEWEKSIHQRGLEVVKLIDDILDRRFLEVDISPEQMFDVAQRAFYLMMEYEGGKGIFAIRMMKGSLTYVFSTVLGYLFIIKTDKLRRQYINHVMPVIYDYFEGLKQIFIEEFMPALDNEQSEAK</sequence>
<evidence type="ECO:0000256" key="1">
    <source>
        <dbReference type="SAM" id="Phobius"/>
    </source>
</evidence>
<evidence type="ECO:0000313" key="4">
    <source>
        <dbReference type="EMBL" id="QTH63800.1"/>
    </source>
</evidence>
<dbReference type="InterPro" id="IPR002826">
    <property type="entry name" value="MptE-like"/>
</dbReference>
<reference evidence="4" key="1">
    <citation type="submission" date="2021-03" db="EMBL/GenBank/DDBJ databases">
        <title>Description of Psychrosphaera ytuae sp. nov. isolated from deep sea sediment of South China Sea.</title>
        <authorList>
            <person name="Zhang J."/>
            <person name="Xu X.-D."/>
        </authorList>
    </citation>
    <scope>NUCLEOTIDE SEQUENCE</scope>
    <source>
        <strain evidence="4">MTZ26</strain>
    </source>
</reference>
<feature type="domain" description="Glycosyltransferase Maf N-terminal" evidence="3">
    <location>
        <begin position="17"/>
        <end position="246"/>
    </location>
</feature>
<dbReference type="PANTHER" id="PTHR41786">
    <property type="entry name" value="MOTILITY ACCESSORY FACTOR MAF"/>
    <property type="match status" value="1"/>
</dbReference>
<dbReference type="Pfam" id="PF20157">
    <property type="entry name" value="Maf_flag10_N"/>
    <property type="match status" value="1"/>
</dbReference>
<proteinExistence type="predicted"/>
<dbReference type="PANTHER" id="PTHR41786:SF1">
    <property type="entry name" value="6-HYDROXYMETHYLPTERIN DIPHOSPHOKINASE MPTE-LIKE DOMAIN-CONTAINING PROTEIN"/>
    <property type="match status" value="1"/>
</dbReference>
<accession>A0A975DAV8</accession>
<evidence type="ECO:0000259" key="2">
    <source>
        <dbReference type="Pfam" id="PF01973"/>
    </source>
</evidence>
<dbReference type="AlphaFoldDB" id="A0A975DAV8"/>
<protein>
    <submittedName>
        <fullName evidence="4">Motility associated factor glycosyltransferase family protein</fullName>
    </submittedName>
</protein>
<organism evidence="4 5">
    <name type="scientific">Psychrosphaera ytuae</name>
    <dbReference type="NCBI Taxonomy" id="2820710"/>
    <lineage>
        <taxon>Bacteria</taxon>
        <taxon>Pseudomonadati</taxon>
        <taxon>Pseudomonadota</taxon>
        <taxon>Gammaproteobacteria</taxon>
        <taxon>Alteromonadales</taxon>
        <taxon>Pseudoalteromonadaceae</taxon>
        <taxon>Psychrosphaera</taxon>
    </lineage>
</organism>
<keyword evidence="1" id="KW-0812">Transmembrane</keyword>
<dbReference type="RefSeq" id="WP_208831855.1">
    <property type="nucleotide sequence ID" value="NZ_CP072110.1"/>
</dbReference>
<dbReference type="KEGG" id="psym:J1N51_13985"/>
<keyword evidence="1" id="KW-1133">Transmembrane helix</keyword>
<dbReference type="Proteomes" id="UP000682739">
    <property type="component" value="Chromosome"/>
</dbReference>
<feature type="transmembrane region" description="Helical" evidence="1">
    <location>
        <begin position="610"/>
        <end position="632"/>
    </location>
</feature>
<keyword evidence="5" id="KW-1185">Reference proteome</keyword>
<dbReference type="InterPro" id="IPR045376">
    <property type="entry name" value="Maf_N"/>
</dbReference>
<evidence type="ECO:0000313" key="5">
    <source>
        <dbReference type="Proteomes" id="UP000682739"/>
    </source>
</evidence>